<dbReference type="Gene3D" id="2.30.42.10">
    <property type="match status" value="2"/>
</dbReference>
<dbReference type="Pfam" id="PF13180">
    <property type="entry name" value="PDZ_2"/>
    <property type="match status" value="1"/>
</dbReference>
<dbReference type="InterPro" id="IPR043504">
    <property type="entry name" value="Peptidase_S1_PA_chymotrypsin"/>
</dbReference>
<dbReference type="EMBL" id="CP036265">
    <property type="protein sequence ID" value="QDT17315.1"/>
    <property type="molecule type" value="Genomic_DNA"/>
</dbReference>
<dbReference type="GO" id="GO:0004252">
    <property type="term" value="F:serine-type endopeptidase activity"/>
    <property type="evidence" value="ECO:0007669"/>
    <property type="project" value="InterPro"/>
</dbReference>
<dbReference type="PANTHER" id="PTHR22939">
    <property type="entry name" value="SERINE PROTEASE FAMILY S1C HTRA-RELATED"/>
    <property type="match status" value="1"/>
</dbReference>
<dbReference type="PROSITE" id="PS50106">
    <property type="entry name" value="PDZ"/>
    <property type="match status" value="1"/>
</dbReference>
<dbReference type="InterPro" id="IPR009003">
    <property type="entry name" value="Peptidase_S1_PA"/>
</dbReference>
<name>A0A517PD58_9PLAN</name>
<dbReference type="KEGG" id="acaf:CA12_34350"/>
<reference evidence="7 8" key="1">
    <citation type="submission" date="2019-02" db="EMBL/GenBank/DDBJ databases">
        <title>Deep-cultivation of Planctomycetes and their phenomic and genomic characterization uncovers novel biology.</title>
        <authorList>
            <person name="Wiegand S."/>
            <person name="Jogler M."/>
            <person name="Boedeker C."/>
            <person name="Pinto D."/>
            <person name="Vollmers J."/>
            <person name="Rivas-Marin E."/>
            <person name="Kohn T."/>
            <person name="Peeters S.H."/>
            <person name="Heuer A."/>
            <person name="Rast P."/>
            <person name="Oberbeckmann S."/>
            <person name="Bunk B."/>
            <person name="Jeske O."/>
            <person name="Meyerdierks A."/>
            <person name="Storesund J.E."/>
            <person name="Kallscheuer N."/>
            <person name="Luecker S."/>
            <person name="Lage O.M."/>
            <person name="Pohl T."/>
            <person name="Merkel B.J."/>
            <person name="Hornburger P."/>
            <person name="Mueller R.-W."/>
            <person name="Bruemmer F."/>
            <person name="Labrenz M."/>
            <person name="Spormann A.M."/>
            <person name="Op den Camp H."/>
            <person name="Overmann J."/>
            <person name="Amann R."/>
            <person name="Jetten M.S.M."/>
            <person name="Mascher T."/>
            <person name="Medema M.H."/>
            <person name="Devos D.P."/>
            <person name="Kaster A.-K."/>
            <person name="Ovreas L."/>
            <person name="Rohde M."/>
            <person name="Galperin M.Y."/>
            <person name="Jogler C."/>
        </authorList>
    </citation>
    <scope>NUCLEOTIDE SEQUENCE [LARGE SCALE GENOMIC DNA]</scope>
    <source>
        <strain evidence="7 8">CA12</strain>
    </source>
</reference>
<dbReference type="PANTHER" id="PTHR22939:SF129">
    <property type="entry name" value="SERINE PROTEASE HTRA2, MITOCHONDRIAL"/>
    <property type="match status" value="1"/>
</dbReference>
<feature type="region of interest" description="Disordered" evidence="4">
    <location>
        <begin position="405"/>
        <end position="430"/>
    </location>
</feature>
<evidence type="ECO:0000256" key="5">
    <source>
        <dbReference type="SAM" id="SignalP"/>
    </source>
</evidence>
<dbReference type="Gene3D" id="2.40.10.10">
    <property type="entry name" value="Trypsin-like serine proteases"/>
    <property type="match status" value="2"/>
</dbReference>
<dbReference type="RefSeq" id="WP_145360197.1">
    <property type="nucleotide sequence ID" value="NZ_CP036265.1"/>
</dbReference>
<evidence type="ECO:0000256" key="1">
    <source>
        <dbReference type="ARBA" id="ARBA00010541"/>
    </source>
</evidence>
<evidence type="ECO:0000259" key="6">
    <source>
        <dbReference type="PROSITE" id="PS50106"/>
    </source>
</evidence>
<sequence length="646" mass="66584" precursor="true">MIASPLLAVPLFAALACAGQTANALVAQEEAAFKAVAAAVGPSVVRVETLGGVDTAEGRLLASGPSTGTVVRQDGLILTSSENLAGNPTSILVRLPHGERVAAERLGEDEARQLTLLRVELPDDSGVTAAVPAEIDALRVGEWAIAVGRTFSADAVNVSVGVVSAKDRILGRAVQTDAKISPANYGGPLVDLAGRTIGILAPLSAEGGTGGVEWYDSGIGFAVPLEEMLPVLDRLAAGDTLRPGKLGVTFKSSKMDAEPVVDTVRPLSPAEEAGVLPGDRLVMVAGRAVSRPDEAQLAIGPLYAGDEAMLVVERDGAEVELKATLVAELPPWRPSDLGVLPADPPAASDEPDAEALAGVRIAHVFTGSAADGALEVGDVVTAAAGEPVETAADLRRIVSRRAPGTELSLERAEGEPVTVALGEPPAAPPEELPETIDPTADPLPADQSGRLDLEVAGFEGRGGSLLVPQRAGRGGFALLVCLPPNGAMTADDLFGRLGPAAEEHGVILMVPRPEGASGFQPGDLPFLKAAAEQMRERYAVEPVRTSLYGLGDQGATVWRIALTTDGVLRGAVTDAAPAQLPQNEPDDAVVPLLVGDPPEQSRTALRDAGYPFAVLDVPAEDPDDPNVLAPEAVEAIMRWVTTLDRI</sequence>
<keyword evidence="8" id="KW-1185">Reference proteome</keyword>
<dbReference type="InterPro" id="IPR001940">
    <property type="entry name" value="Peptidase_S1C"/>
</dbReference>
<dbReference type="EC" id="3.4.21.107" evidence="7"/>
<dbReference type="OrthoDB" id="248175at2"/>
<keyword evidence="3 7" id="KW-0378">Hydrolase</keyword>
<dbReference type="SUPFAM" id="SSF53474">
    <property type="entry name" value="alpha/beta-Hydrolases"/>
    <property type="match status" value="1"/>
</dbReference>
<comment type="similarity">
    <text evidence="1">Belongs to the peptidase S1C family.</text>
</comment>
<dbReference type="InterPro" id="IPR036034">
    <property type="entry name" value="PDZ_sf"/>
</dbReference>
<feature type="domain" description="PDZ" evidence="6">
    <location>
        <begin position="229"/>
        <end position="316"/>
    </location>
</feature>
<evidence type="ECO:0000256" key="2">
    <source>
        <dbReference type="ARBA" id="ARBA00022670"/>
    </source>
</evidence>
<dbReference type="InterPro" id="IPR001478">
    <property type="entry name" value="PDZ"/>
</dbReference>
<proteinExistence type="inferred from homology"/>
<feature type="signal peptide" evidence="5">
    <location>
        <begin position="1"/>
        <end position="18"/>
    </location>
</feature>
<dbReference type="Pfam" id="PF13365">
    <property type="entry name" value="Trypsin_2"/>
    <property type="match status" value="1"/>
</dbReference>
<evidence type="ECO:0000256" key="3">
    <source>
        <dbReference type="ARBA" id="ARBA00022801"/>
    </source>
</evidence>
<dbReference type="SUPFAM" id="SSF50156">
    <property type="entry name" value="PDZ domain-like"/>
    <property type="match status" value="2"/>
</dbReference>
<gene>
    <name evidence="7" type="primary">degP_3</name>
    <name evidence="7" type="ORF">CA12_34350</name>
</gene>
<evidence type="ECO:0000313" key="7">
    <source>
        <dbReference type="EMBL" id="QDT17315.1"/>
    </source>
</evidence>
<dbReference type="SMART" id="SM00228">
    <property type="entry name" value="PDZ"/>
    <property type="match status" value="2"/>
</dbReference>
<dbReference type="SUPFAM" id="SSF50494">
    <property type="entry name" value="Trypsin-like serine proteases"/>
    <property type="match status" value="1"/>
</dbReference>
<keyword evidence="5" id="KW-0732">Signal</keyword>
<protein>
    <submittedName>
        <fullName evidence="7">Periplasmic serine endoprotease DegP</fullName>
        <ecNumber evidence="7">3.4.21.107</ecNumber>
    </submittedName>
</protein>
<dbReference type="InterPro" id="IPR029058">
    <property type="entry name" value="AB_hydrolase_fold"/>
</dbReference>
<feature type="chain" id="PRO_5021777746" evidence="5">
    <location>
        <begin position="19"/>
        <end position="646"/>
    </location>
</feature>
<dbReference type="Gene3D" id="3.40.50.1820">
    <property type="entry name" value="alpha/beta hydrolase"/>
    <property type="match status" value="1"/>
</dbReference>
<keyword evidence="2 7" id="KW-0645">Protease</keyword>
<evidence type="ECO:0000313" key="8">
    <source>
        <dbReference type="Proteomes" id="UP000318741"/>
    </source>
</evidence>
<dbReference type="GO" id="GO:0006508">
    <property type="term" value="P:proteolysis"/>
    <property type="evidence" value="ECO:0007669"/>
    <property type="project" value="UniProtKB-KW"/>
</dbReference>
<accession>A0A517PD58</accession>
<dbReference type="Proteomes" id="UP000318741">
    <property type="component" value="Chromosome"/>
</dbReference>
<dbReference type="PRINTS" id="PR00834">
    <property type="entry name" value="PROTEASES2C"/>
</dbReference>
<dbReference type="AlphaFoldDB" id="A0A517PD58"/>
<organism evidence="7 8">
    <name type="scientific">Alienimonas californiensis</name>
    <dbReference type="NCBI Taxonomy" id="2527989"/>
    <lineage>
        <taxon>Bacteria</taxon>
        <taxon>Pseudomonadati</taxon>
        <taxon>Planctomycetota</taxon>
        <taxon>Planctomycetia</taxon>
        <taxon>Planctomycetales</taxon>
        <taxon>Planctomycetaceae</taxon>
        <taxon>Alienimonas</taxon>
    </lineage>
</organism>
<evidence type="ECO:0000256" key="4">
    <source>
        <dbReference type="SAM" id="MobiDB-lite"/>
    </source>
</evidence>